<dbReference type="AlphaFoldDB" id="A0A1F4NQM5"/>
<protein>
    <submittedName>
        <fullName evidence="2">Uncharacterized protein</fullName>
    </submittedName>
</protein>
<evidence type="ECO:0000313" key="3">
    <source>
        <dbReference type="Proteomes" id="UP000178085"/>
    </source>
</evidence>
<comment type="caution">
    <text evidence="2">The sequence shown here is derived from an EMBL/GenBank/DDBJ whole genome shotgun (WGS) entry which is preliminary data.</text>
</comment>
<dbReference type="EMBL" id="METD01000001">
    <property type="protein sequence ID" value="OGB73775.1"/>
    <property type="molecule type" value="Genomic_DNA"/>
</dbReference>
<evidence type="ECO:0000256" key="1">
    <source>
        <dbReference type="SAM" id="Phobius"/>
    </source>
</evidence>
<proteinExistence type="predicted"/>
<keyword evidence="1" id="KW-0812">Transmembrane</keyword>
<reference evidence="2 3" key="1">
    <citation type="journal article" date="2016" name="Nat. Commun.">
        <title>Thousands of microbial genomes shed light on interconnected biogeochemical processes in an aquifer system.</title>
        <authorList>
            <person name="Anantharaman K."/>
            <person name="Brown C.T."/>
            <person name="Hug L.A."/>
            <person name="Sharon I."/>
            <person name="Castelle C.J."/>
            <person name="Probst A.J."/>
            <person name="Thomas B.C."/>
            <person name="Singh A."/>
            <person name="Wilkins M.J."/>
            <person name="Karaoz U."/>
            <person name="Brodie E.L."/>
            <person name="Williams K.H."/>
            <person name="Hubbard S.S."/>
            <person name="Banfield J.F."/>
        </authorList>
    </citation>
    <scope>NUCLEOTIDE SEQUENCE [LARGE SCALE GENOMIC DNA]</scope>
</reference>
<gene>
    <name evidence="2" type="ORF">A3K51_03030</name>
</gene>
<accession>A0A1F4NQM5</accession>
<sequence>MRRSRERKRDPKVIHREQQVVYGGFGLMMFLVAVVLFVSPWMIPNRPIVKIGDQGLKLAEAPISVASAARNTVQTQDNWFEVTVYDQGGISSKSLAIEGYELGNPNPLYRVPVISMDAKATKWSSMVNIPTEPKTRFVVLTLEYQVKDGSVKQYPYVLFLTDSDKESDAE</sequence>
<evidence type="ECO:0000313" key="2">
    <source>
        <dbReference type="EMBL" id="OGB73775.1"/>
    </source>
</evidence>
<name>A0A1F4NQM5_UNCK3</name>
<keyword evidence="1" id="KW-0472">Membrane</keyword>
<organism evidence="2 3">
    <name type="scientific">candidate division Kazan bacterium RIFCSPLOWO2_01_FULL_45_19</name>
    <dbReference type="NCBI Taxonomy" id="1798538"/>
    <lineage>
        <taxon>Bacteria</taxon>
        <taxon>Bacteria division Kazan-3B-28</taxon>
    </lineage>
</organism>
<dbReference type="Proteomes" id="UP000178085">
    <property type="component" value="Unassembled WGS sequence"/>
</dbReference>
<feature type="transmembrane region" description="Helical" evidence="1">
    <location>
        <begin position="20"/>
        <end position="43"/>
    </location>
</feature>
<keyword evidence="1" id="KW-1133">Transmembrane helix</keyword>